<dbReference type="AlphaFoldDB" id="A0AAV2JNS4"/>
<evidence type="ECO:0000313" key="2">
    <source>
        <dbReference type="Proteomes" id="UP001497482"/>
    </source>
</evidence>
<accession>A0AAV2JNS4</accession>
<proteinExistence type="predicted"/>
<keyword evidence="2" id="KW-1185">Reference proteome</keyword>
<evidence type="ECO:0000313" key="1">
    <source>
        <dbReference type="EMBL" id="CAL1579269.1"/>
    </source>
</evidence>
<gene>
    <name evidence="1" type="ORF">KC01_LOCUS10344</name>
</gene>
<dbReference type="EMBL" id="OZ035836">
    <property type="protein sequence ID" value="CAL1579269.1"/>
    <property type="molecule type" value="Genomic_DNA"/>
</dbReference>
<name>A0AAV2JNS4_KNICA</name>
<dbReference type="Proteomes" id="UP001497482">
    <property type="component" value="Chromosome 14"/>
</dbReference>
<sequence length="87" mass="8411">MRLGSSGGEGSSPHVLGRYTCPVVELGYVWGCVVRGVGGGGGGGCGWGIRSGVGRDGWGGVGRGGELVGAWVGCRGAAWCMGVGGGV</sequence>
<reference evidence="1 2" key="1">
    <citation type="submission" date="2024-04" db="EMBL/GenBank/DDBJ databases">
        <authorList>
            <person name="Waldvogel A.-M."/>
            <person name="Schoenle A."/>
        </authorList>
    </citation>
    <scope>NUCLEOTIDE SEQUENCE [LARGE SCALE GENOMIC DNA]</scope>
</reference>
<organism evidence="1 2">
    <name type="scientific">Knipowitschia caucasica</name>
    <name type="common">Caucasian dwarf goby</name>
    <name type="synonym">Pomatoschistus caucasicus</name>
    <dbReference type="NCBI Taxonomy" id="637954"/>
    <lineage>
        <taxon>Eukaryota</taxon>
        <taxon>Metazoa</taxon>
        <taxon>Chordata</taxon>
        <taxon>Craniata</taxon>
        <taxon>Vertebrata</taxon>
        <taxon>Euteleostomi</taxon>
        <taxon>Actinopterygii</taxon>
        <taxon>Neopterygii</taxon>
        <taxon>Teleostei</taxon>
        <taxon>Neoteleostei</taxon>
        <taxon>Acanthomorphata</taxon>
        <taxon>Gobiaria</taxon>
        <taxon>Gobiiformes</taxon>
        <taxon>Gobioidei</taxon>
        <taxon>Gobiidae</taxon>
        <taxon>Gobiinae</taxon>
        <taxon>Knipowitschia</taxon>
    </lineage>
</organism>
<protein>
    <submittedName>
        <fullName evidence="1">Uncharacterized protein</fullName>
    </submittedName>
</protein>